<accession>A0A5Q5CMV6</accession>
<name>A0A5Q5CMV6_MYCSJ</name>
<sequence>MLTPDELTARTTRAVAAAASAGRHLGLHVDEPRVLYDVFSVIVHLAPAPVAVRVPTVLPPSLRARPDRQTAQQQAELAVAGWLADRGFPVVPPSPLVPREPVVRDGFSMTFWQYLDAVSDAEPDWPQRCASTARLHAALRDYPGEGLGFWTQFDTYIPAALAELEHHPDLLARADLHRAQRDWDRIAPILTSRAAFESAFPGVDVQPIHGDAPFHNMIVTPTGEYWSDFESVTLGAVESDLAMVGPEGRAAYDAAATELGLRTLDDRVVALTESAGLLAAVACLAMAPQLPMLVDALAPTVDLWRARSG</sequence>
<reference evidence="2" key="1">
    <citation type="submission" date="2007-02" db="EMBL/GenBank/DDBJ databases">
        <title>Complete sequence of Mycobacterium sp. JLS.</title>
        <authorList>
            <consortium name="US DOE Joint Genome Institute"/>
            <person name="Copeland A."/>
            <person name="Lucas S."/>
            <person name="Lapidus A."/>
            <person name="Barry K."/>
            <person name="Detter J.C."/>
            <person name="Glavina del Rio T."/>
            <person name="Hammon N."/>
            <person name="Israni S."/>
            <person name="Dalin E."/>
            <person name="Tice H."/>
            <person name="Pitluck S."/>
            <person name="Chain P."/>
            <person name="Malfatti S."/>
            <person name="Shin M."/>
            <person name="Vergez L."/>
            <person name="Schmutz J."/>
            <person name="Larimer F."/>
            <person name="Land M."/>
            <person name="Hauser L."/>
            <person name="Kyrpides N."/>
            <person name="Mikhailova N."/>
            <person name="Miller C.D."/>
            <person name="Anderson A.J."/>
            <person name="Sims R.C."/>
            <person name="Richardson P."/>
        </authorList>
    </citation>
    <scope>NUCLEOTIDE SEQUENCE [LARGE SCALE GENOMIC DNA]</scope>
    <source>
        <strain evidence="2">JLS</strain>
    </source>
</reference>
<protein>
    <recommendedName>
        <fullName evidence="1">Aminoglycoside phosphotransferase domain-containing protein</fullName>
    </recommendedName>
</protein>
<dbReference type="KEGG" id="mjl:Mjls_5100"/>
<dbReference type="InterPro" id="IPR011009">
    <property type="entry name" value="Kinase-like_dom_sf"/>
</dbReference>
<evidence type="ECO:0000259" key="1">
    <source>
        <dbReference type="Pfam" id="PF01636"/>
    </source>
</evidence>
<dbReference type="SUPFAM" id="SSF56112">
    <property type="entry name" value="Protein kinase-like (PK-like)"/>
    <property type="match status" value="1"/>
</dbReference>
<evidence type="ECO:0000313" key="2">
    <source>
        <dbReference type="EMBL" id="ABO00865.1"/>
    </source>
</evidence>
<dbReference type="AlphaFoldDB" id="A0A5Q5CMV6"/>
<dbReference type="EMBL" id="CP000580">
    <property type="protein sequence ID" value="ABO00865.1"/>
    <property type="molecule type" value="Genomic_DNA"/>
</dbReference>
<feature type="domain" description="Aminoglycoside phosphotransferase" evidence="1">
    <location>
        <begin position="64"/>
        <end position="245"/>
    </location>
</feature>
<dbReference type="Pfam" id="PF01636">
    <property type="entry name" value="APH"/>
    <property type="match status" value="1"/>
</dbReference>
<gene>
    <name evidence="2" type="ordered locus">Mjls_5100</name>
</gene>
<proteinExistence type="predicted"/>
<organism evidence="2">
    <name type="scientific">Mycobacterium sp. (strain JLS)</name>
    <dbReference type="NCBI Taxonomy" id="164757"/>
    <lineage>
        <taxon>Bacteria</taxon>
        <taxon>Bacillati</taxon>
        <taxon>Actinomycetota</taxon>
        <taxon>Actinomycetes</taxon>
        <taxon>Mycobacteriales</taxon>
        <taxon>Mycobacteriaceae</taxon>
        <taxon>Mycobacterium</taxon>
    </lineage>
</organism>
<dbReference type="InterPro" id="IPR002575">
    <property type="entry name" value="Aminoglycoside_PTrfase"/>
</dbReference>
<dbReference type="Gene3D" id="3.90.1200.10">
    <property type="match status" value="1"/>
</dbReference>